<dbReference type="RefSeq" id="WP_244516147.1">
    <property type="nucleotide sequence ID" value="NZ_FOBC01000007.1"/>
</dbReference>
<sequence length="322" mass="36235">MNYVLKGMPLVAFIVLATAGCARDGFYHDRNLDYDEAGKNAPLVLPDARNVERYRDAMPVPEVSGTRSAEQGVVEAPLPQSLSPGRIMERGYVERREIGDDSWLVVGAEPATVWPELERFARSRDLTITASDSRRGILDTHQARLSVRPALRSGDSEIRCEQGGIPQAACLTALERHFEARSMSSSAASLAAQRADTQDRARFERRGDEWQVTLPFEVDRLWSELSHQLELDFAVEGRRELLERNPTSHSFLVRYLTRSERQRGLLRSLATLNLGESTHQIRLMLEARGPEETVLKAQSVDEEALSTEDQRELLERVAGLLR</sequence>
<name>A0A1H7MUS2_9GAMM</name>
<dbReference type="STRING" id="650850.SAMN04488129_10780"/>
<dbReference type="EMBL" id="FOBC01000007">
    <property type="protein sequence ID" value="SEL15050.1"/>
    <property type="molecule type" value="Genomic_DNA"/>
</dbReference>
<evidence type="ECO:0000313" key="2">
    <source>
        <dbReference type="Proteomes" id="UP000198807"/>
    </source>
</evidence>
<reference evidence="2" key="1">
    <citation type="submission" date="2016-10" db="EMBL/GenBank/DDBJ databases">
        <authorList>
            <person name="Varghese N."/>
            <person name="Submissions S."/>
        </authorList>
    </citation>
    <scope>NUCLEOTIDE SEQUENCE [LARGE SCALE GENOMIC DNA]</scope>
    <source>
        <strain evidence="2">CGMCC 1.9150</strain>
    </source>
</reference>
<gene>
    <name evidence="1" type="ORF">SAMN04488129_10780</name>
</gene>
<dbReference type="Proteomes" id="UP000198807">
    <property type="component" value="Unassembled WGS sequence"/>
</dbReference>
<keyword evidence="2" id="KW-1185">Reference proteome</keyword>
<dbReference type="PROSITE" id="PS51257">
    <property type="entry name" value="PROKAR_LIPOPROTEIN"/>
    <property type="match status" value="1"/>
</dbReference>
<protein>
    <submittedName>
        <fullName evidence="1">Beta-barrel assembly machine subunit BamC</fullName>
    </submittedName>
</protein>
<proteinExistence type="predicted"/>
<dbReference type="AlphaFoldDB" id="A0A1H7MUS2"/>
<evidence type="ECO:0000313" key="1">
    <source>
        <dbReference type="EMBL" id="SEL15050.1"/>
    </source>
</evidence>
<organism evidence="1 2">
    <name type="scientific">Halomonas daqiaonensis</name>
    <dbReference type="NCBI Taxonomy" id="650850"/>
    <lineage>
        <taxon>Bacteria</taxon>
        <taxon>Pseudomonadati</taxon>
        <taxon>Pseudomonadota</taxon>
        <taxon>Gammaproteobacteria</taxon>
        <taxon>Oceanospirillales</taxon>
        <taxon>Halomonadaceae</taxon>
        <taxon>Halomonas</taxon>
    </lineage>
</organism>
<accession>A0A1H7MUS2</accession>